<evidence type="ECO:0000313" key="2">
    <source>
        <dbReference type="Proteomes" id="UP000254255"/>
    </source>
</evidence>
<organism evidence="1 2">
    <name type="scientific">Escherichia coli</name>
    <dbReference type="NCBI Taxonomy" id="562"/>
    <lineage>
        <taxon>Bacteria</taxon>
        <taxon>Pseudomonadati</taxon>
        <taxon>Pseudomonadota</taxon>
        <taxon>Gammaproteobacteria</taxon>
        <taxon>Enterobacterales</taxon>
        <taxon>Enterobacteriaceae</taxon>
        <taxon>Escherichia</taxon>
    </lineage>
</organism>
<reference evidence="1 2" key="1">
    <citation type="submission" date="2018-06" db="EMBL/GenBank/DDBJ databases">
        <authorList>
            <consortium name="Pathogen Informatics"/>
            <person name="Doyle S."/>
        </authorList>
    </citation>
    <scope>NUCLEOTIDE SEQUENCE [LARGE SCALE GENOMIC DNA]</scope>
    <source>
        <strain evidence="1 2">NCTC13148</strain>
    </source>
</reference>
<dbReference type="AlphaFoldDB" id="A0A377C5J7"/>
<dbReference type="Proteomes" id="UP000254255">
    <property type="component" value="Unassembled WGS sequence"/>
</dbReference>
<dbReference type="EMBL" id="UGET01000004">
    <property type="protein sequence ID" value="STL85412.1"/>
    <property type="molecule type" value="Genomic_DNA"/>
</dbReference>
<evidence type="ECO:0000313" key="1">
    <source>
        <dbReference type="EMBL" id="STL85412.1"/>
    </source>
</evidence>
<keyword evidence="1" id="KW-0328">Glycosyltransferase</keyword>
<name>A0A377C5J7_ECOLX</name>
<dbReference type="GO" id="GO:0003844">
    <property type="term" value="F:1,4-alpha-glucan branching enzyme activity"/>
    <property type="evidence" value="ECO:0007669"/>
    <property type="project" value="UniProtKB-EC"/>
</dbReference>
<accession>A0A377C5J7</accession>
<protein>
    <submittedName>
        <fullName evidence="1">1,4-alpha-glucan-branching protein</fullName>
        <ecNumber evidence="1">2.4.1.18</ecNumber>
    </submittedName>
</protein>
<dbReference type="EC" id="2.4.1.18" evidence="1"/>
<proteinExistence type="predicted"/>
<keyword evidence="1" id="KW-0808">Transferase</keyword>
<sequence>MHKTTAGLEVRALLPDATDVWVIEPKTGRNSQNWSVSTHGDSLAASFRDVRIFSAISWLLSGMVSKT</sequence>
<gene>
    <name evidence="1" type="primary">glgB_4</name>
    <name evidence="1" type="ORF">NCTC13148_03625</name>
</gene>